<evidence type="ECO:0000313" key="3">
    <source>
        <dbReference type="Proteomes" id="UP000479293"/>
    </source>
</evidence>
<sequence length="122" mass="13231">MAKEIIFSEKAPAPIGPYSQAVLVNDTLYVSGQIALKEAETGDIKVEAKQVMENIGHILTAAGLTYTNIVKSSIFLKNMDDFGLVNEVYGSYFDSNPPARETVQVAKLPKDVNVEISVIAVK</sequence>
<dbReference type="CDD" id="cd00448">
    <property type="entry name" value="YjgF_YER057c_UK114_family"/>
    <property type="match status" value="1"/>
</dbReference>
<keyword evidence="3" id="KW-1185">Reference proteome</keyword>
<dbReference type="FunFam" id="3.30.1330.40:FF:000001">
    <property type="entry name" value="L-PSP family endoribonuclease"/>
    <property type="match status" value="1"/>
</dbReference>
<comment type="caution">
    <text evidence="2">The sequence shown here is derived from an EMBL/GenBank/DDBJ whole genome shotgun (WGS) entry which is preliminary data.</text>
</comment>
<dbReference type="InterPro" id="IPR006056">
    <property type="entry name" value="RidA"/>
</dbReference>
<dbReference type="Pfam" id="PF01042">
    <property type="entry name" value="Ribonuc_L-PSP"/>
    <property type="match status" value="1"/>
</dbReference>
<dbReference type="AlphaFoldDB" id="A0A7C9FC46"/>
<dbReference type="InterPro" id="IPR006175">
    <property type="entry name" value="YjgF/YER057c/UK114"/>
</dbReference>
<name>A0A7C9FC46_9BACT</name>
<gene>
    <name evidence="2" type="ORF">GBK04_07935</name>
</gene>
<dbReference type="Proteomes" id="UP000479293">
    <property type="component" value="Unassembled WGS sequence"/>
</dbReference>
<dbReference type="SUPFAM" id="SSF55298">
    <property type="entry name" value="YjgF-like"/>
    <property type="match status" value="1"/>
</dbReference>
<dbReference type="InterPro" id="IPR035959">
    <property type="entry name" value="RutC-like_sf"/>
</dbReference>
<dbReference type="RefSeq" id="WP_152758417.1">
    <property type="nucleotide sequence ID" value="NZ_WHLY01000002.1"/>
</dbReference>
<evidence type="ECO:0000313" key="2">
    <source>
        <dbReference type="EMBL" id="MPR33290.1"/>
    </source>
</evidence>
<dbReference type="PANTHER" id="PTHR11803:SF58">
    <property type="entry name" value="PROTEIN HMF1-RELATED"/>
    <property type="match status" value="1"/>
</dbReference>
<proteinExistence type="inferred from homology"/>
<organism evidence="2 3">
    <name type="scientific">Salmonirosea aquatica</name>
    <dbReference type="NCBI Taxonomy" id="2654236"/>
    <lineage>
        <taxon>Bacteria</taxon>
        <taxon>Pseudomonadati</taxon>
        <taxon>Bacteroidota</taxon>
        <taxon>Cytophagia</taxon>
        <taxon>Cytophagales</taxon>
        <taxon>Spirosomataceae</taxon>
        <taxon>Salmonirosea</taxon>
    </lineage>
</organism>
<accession>A0A7C9FC46</accession>
<dbReference type="Gene3D" id="3.30.1330.40">
    <property type="entry name" value="RutC-like"/>
    <property type="match status" value="1"/>
</dbReference>
<dbReference type="NCBIfam" id="TIGR00004">
    <property type="entry name" value="Rid family detoxifying hydrolase"/>
    <property type="match status" value="1"/>
</dbReference>
<protein>
    <submittedName>
        <fullName evidence="2">RidA family protein</fullName>
    </submittedName>
</protein>
<reference evidence="2 3" key="1">
    <citation type="submission" date="2019-10" db="EMBL/GenBank/DDBJ databases">
        <title>Draft Genome Sequence of Cytophagaceae sp. SJW1-29.</title>
        <authorList>
            <person name="Choi A."/>
        </authorList>
    </citation>
    <scope>NUCLEOTIDE SEQUENCE [LARGE SCALE GENOMIC DNA]</scope>
    <source>
        <strain evidence="2 3">SJW1-29</strain>
    </source>
</reference>
<comment type="similarity">
    <text evidence="1">Belongs to the RutC family.</text>
</comment>
<evidence type="ECO:0000256" key="1">
    <source>
        <dbReference type="ARBA" id="ARBA00010552"/>
    </source>
</evidence>
<dbReference type="PANTHER" id="PTHR11803">
    <property type="entry name" value="2-IMINOBUTANOATE/2-IMINOPROPANOATE DEAMINASE RIDA"/>
    <property type="match status" value="1"/>
</dbReference>
<dbReference type="GO" id="GO:0019239">
    <property type="term" value="F:deaminase activity"/>
    <property type="evidence" value="ECO:0007669"/>
    <property type="project" value="TreeGrafter"/>
</dbReference>
<dbReference type="EMBL" id="WHLY01000002">
    <property type="protein sequence ID" value="MPR33290.1"/>
    <property type="molecule type" value="Genomic_DNA"/>
</dbReference>
<dbReference type="GO" id="GO:0005829">
    <property type="term" value="C:cytosol"/>
    <property type="evidence" value="ECO:0007669"/>
    <property type="project" value="TreeGrafter"/>
</dbReference>